<proteinExistence type="predicted"/>
<keyword evidence="2" id="KW-1185">Reference proteome</keyword>
<accession>A0AAE1EMY1</accession>
<evidence type="ECO:0000313" key="1">
    <source>
        <dbReference type="EMBL" id="KAK3855056.1"/>
    </source>
</evidence>
<dbReference type="AlphaFoldDB" id="A0AAE1EMY1"/>
<sequence>MYPTRHRYSRSLYLPQPTTFLPLILSLPRLYSHLSSCLYLIHLLTSHSVPTSPLFPPLILSYLTHLPTSHPLPTSPLFPPFILSLSHPPSHLSSFTHLTHLPTSYPIVTSIPVPTSPTFPTPHPFPTSPTSIPFPTHPPTSPTFPPPPLIFLSRHAYSISVT</sequence>
<gene>
    <name evidence="1" type="ORF">Pcinc_038520</name>
</gene>
<dbReference type="Proteomes" id="UP001286313">
    <property type="component" value="Unassembled WGS sequence"/>
</dbReference>
<reference evidence="1" key="1">
    <citation type="submission" date="2023-10" db="EMBL/GenBank/DDBJ databases">
        <title>Genome assemblies of two species of porcelain crab, Petrolisthes cinctipes and Petrolisthes manimaculis (Anomura: Porcellanidae).</title>
        <authorList>
            <person name="Angst P."/>
        </authorList>
    </citation>
    <scope>NUCLEOTIDE SEQUENCE</scope>
    <source>
        <strain evidence="1">PB745_01</strain>
        <tissue evidence="1">Gill</tissue>
    </source>
</reference>
<name>A0AAE1EMY1_PETCI</name>
<organism evidence="1 2">
    <name type="scientific">Petrolisthes cinctipes</name>
    <name type="common">Flat porcelain crab</name>
    <dbReference type="NCBI Taxonomy" id="88211"/>
    <lineage>
        <taxon>Eukaryota</taxon>
        <taxon>Metazoa</taxon>
        <taxon>Ecdysozoa</taxon>
        <taxon>Arthropoda</taxon>
        <taxon>Crustacea</taxon>
        <taxon>Multicrustacea</taxon>
        <taxon>Malacostraca</taxon>
        <taxon>Eumalacostraca</taxon>
        <taxon>Eucarida</taxon>
        <taxon>Decapoda</taxon>
        <taxon>Pleocyemata</taxon>
        <taxon>Anomura</taxon>
        <taxon>Galatheoidea</taxon>
        <taxon>Porcellanidae</taxon>
        <taxon>Petrolisthes</taxon>
    </lineage>
</organism>
<dbReference type="EMBL" id="JAWQEG010006368">
    <property type="protein sequence ID" value="KAK3855056.1"/>
    <property type="molecule type" value="Genomic_DNA"/>
</dbReference>
<evidence type="ECO:0000313" key="2">
    <source>
        <dbReference type="Proteomes" id="UP001286313"/>
    </source>
</evidence>
<comment type="caution">
    <text evidence="1">The sequence shown here is derived from an EMBL/GenBank/DDBJ whole genome shotgun (WGS) entry which is preliminary data.</text>
</comment>
<protein>
    <submittedName>
        <fullName evidence="1">Uncharacterized protein</fullName>
    </submittedName>
</protein>